<sequence>MVKKKRKGSDKHKKGPPKKPKGAPSRSAQGKQRQERRDGWNTSRRQVRCRPRLVCPRIVIKVPEGAVLRGCQKTKCKFRAHLQLRAEVHSQLRVIASLFVLRIFLTCL</sequence>
<feature type="non-terminal residue" evidence="2">
    <location>
        <position position="108"/>
    </location>
</feature>
<evidence type="ECO:0000313" key="3">
    <source>
        <dbReference type="Proteomes" id="UP000485058"/>
    </source>
</evidence>
<feature type="compositionally biased region" description="Basic residues" evidence="1">
    <location>
        <begin position="1"/>
        <end position="21"/>
    </location>
</feature>
<dbReference type="Proteomes" id="UP000485058">
    <property type="component" value="Unassembled WGS sequence"/>
</dbReference>
<accession>A0A6A0AEZ0</accession>
<reference evidence="2 3" key="1">
    <citation type="submission" date="2020-02" db="EMBL/GenBank/DDBJ databases">
        <title>Draft genome sequence of Haematococcus lacustris strain NIES-144.</title>
        <authorList>
            <person name="Morimoto D."/>
            <person name="Nakagawa S."/>
            <person name="Yoshida T."/>
            <person name="Sawayama S."/>
        </authorList>
    </citation>
    <scope>NUCLEOTIDE SEQUENCE [LARGE SCALE GENOMIC DNA]</scope>
    <source>
        <strain evidence="2 3">NIES-144</strain>
    </source>
</reference>
<evidence type="ECO:0000256" key="1">
    <source>
        <dbReference type="SAM" id="MobiDB-lite"/>
    </source>
</evidence>
<comment type="caution">
    <text evidence="2">The sequence shown here is derived from an EMBL/GenBank/DDBJ whole genome shotgun (WGS) entry which is preliminary data.</text>
</comment>
<dbReference type="EMBL" id="BLLF01005639">
    <property type="protein sequence ID" value="GFH31450.1"/>
    <property type="molecule type" value="Genomic_DNA"/>
</dbReference>
<dbReference type="AlphaFoldDB" id="A0A6A0AEZ0"/>
<gene>
    <name evidence="2" type="ORF">HaLaN_30505</name>
</gene>
<name>A0A6A0AEZ0_HAELA</name>
<evidence type="ECO:0000313" key="2">
    <source>
        <dbReference type="EMBL" id="GFH31450.1"/>
    </source>
</evidence>
<feature type="region of interest" description="Disordered" evidence="1">
    <location>
        <begin position="1"/>
        <end position="45"/>
    </location>
</feature>
<organism evidence="2 3">
    <name type="scientific">Haematococcus lacustris</name>
    <name type="common">Green alga</name>
    <name type="synonym">Haematococcus pluvialis</name>
    <dbReference type="NCBI Taxonomy" id="44745"/>
    <lineage>
        <taxon>Eukaryota</taxon>
        <taxon>Viridiplantae</taxon>
        <taxon>Chlorophyta</taxon>
        <taxon>core chlorophytes</taxon>
        <taxon>Chlorophyceae</taxon>
        <taxon>CS clade</taxon>
        <taxon>Chlamydomonadales</taxon>
        <taxon>Haematococcaceae</taxon>
        <taxon>Haematococcus</taxon>
    </lineage>
</organism>
<keyword evidence="3" id="KW-1185">Reference proteome</keyword>
<protein>
    <submittedName>
        <fullName evidence="2">Uncharacterized protein</fullName>
    </submittedName>
</protein>
<proteinExistence type="predicted"/>